<comment type="similarity">
    <text evidence="9">Belongs to the glycosyltransferase 8 family. Glycogenin subfamily.</text>
</comment>
<dbReference type="GO" id="GO:0046872">
    <property type="term" value="F:metal ion binding"/>
    <property type="evidence" value="ECO:0007669"/>
    <property type="project" value="UniProtKB-KW"/>
</dbReference>
<comment type="subcellular location">
    <subcellularLocation>
        <location evidence="2">Cytoplasm</location>
    </subcellularLocation>
</comment>
<evidence type="ECO:0000256" key="3">
    <source>
        <dbReference type="ARBA" id="ARBA00022490"/>
    </source>
</evidence>
<dbReference type="Proteomes" id="UP001153365">
    <property type="component" value="Unassembled WGS sequence"/>
</dbReference>
<keyword evidence="16" id="KW-1185">Reference proteome</keyword>
<feature type="compositionally biased region" description="Polar residues" evidence="14">
    <location>
        <begin position="392"/>
        <end position="406"/>
    </location>
</feature>
<keyword evidence="7" id="KW-0325">Glycoprotein</keyword>
<dbReference type="FunFam" id="3.90.550.10:FF:000092">
    <property type="entry name" value="Glycogenin 2"/>
    <property type="match status" value="1"/>
</dbReference>
<comment type="caution">
    <text evidence="15">The sequence shown here is derived from an EMBL/GenBank/DDBJ whole genome shotgun (WGS) entry which is preliminary data.</text>
</comment>
<comment type="catalytic activity">
    <reaction evidence="12">
        <text>L-tyrosyl-[glycogenin] + UDP-alpha-D-glucose = alpha-D-glucosyl-L-tyrosyl-[glycogenin] + UDP + H(+)</text>
        <dbReference type="Rhea" id="RHEA:23360"/>
        <dbReference type="Rhea" id="RHEA-COMP:14604"/>
        <dbReference type="Rhea" id="RHEA-COMP:14605"/>
        <dbReference type="ChEBI" id="CHEBI:15378"/>
        <dbReference type="ChEBI" id="CHEBI:46858"/>
        <dbReference type="ChEBI" id="CHEBI:58223"/>
        <dbReference type="ChEBI" id="CHEBI:58885"/>
        <dbReference type="ChEBI" id="CHEBI:140573"/>
        <dbReference type="EC" id="2.4.1.186"/>
    </reaction>
</comment>
<dbReference type="PANTHER" id="PTHR11183">
    <property type="entry name" value="GLYCOGENIN SUBFAMILY MEMBER"/>
    <property type="match status" value="1"/>
</dbReference>
<dbReference type="SUPFAM" id="SSF53448">
    <property type="entry name" value="Nucleotide-diphospho-sugar transferases"/>
    <property type="match status" value="1"/>
</dbReference>
<dbReference type="GO" id="GO:0008466">
    <property type="term" value="F:glycogenin glucosyltransferase activity"/>
    <property type="evidence" value="ECO:0007669"/>
    <property type="project" value="UniProtKB-EC"/>
</dbReference>
<comment type="function">
    <text evidence="13">Self-glucosylating initiator of glycogen synthesis. It catalyzes the formation of a short alpha (1,4)-glucosyl chain covalently attached via a glucose 1-O-tyrosyl linkage to internal tyrosine residues and these chains act as primers for the elongation reaction catalyzed by glycogen synthase.</text>
</comment>
<evidence type="ECO:0000256" key="8">
    <source>
        <dbReference type="ARBA" id="ARBA00023211"/>
    </source>
</evidence>
<keyword evidence="5" id="KW-0479">Metal-binding</keyword>
<evidence type="ECO:0000313" key="15">
    <source>
        <dbReference type="EMBL" id="CAH7668978.1"/>
    </source>
</evidence>
<evidence type="ECO:0000256" key="9">
    <source>
        <dbReference type="ARBA" id="ARBA00038162"/>
    </source>
</evidence>
<dbReference type="GO" id="GO:0005737">
    <property type="term" value="C:cytoplasm"/>
    <property type="evidence" value="ECO:0007669"/>
    <property type="project" value="UniProtKB-SubCell"/>
</dbReference>
<organism evidence="15 16">
    <name type="scientific">Phakopsora pachyrhizi</name>
    <name type="common">Asian soybean rust disease fungus</name>
    <dbReference type="NCBI Taxonomy" id="170000"/>
    <lineage>
        <taxon>Eukaryota</taxon>
        <taxon>Fungi</taxon>
        <taxon>Dikarya</taxon>
        <taxon>Basidiomycota</taxon>
        <taxon>Pucciniomycotina</taxon>
        <taxon>Pucciniomycetes</taxon>
        <taxon>Pucciniales</taxon>
        <taxon>Phakopsoraceae</taxon>
        <taxon>Phakopsora</taxon>
    </lineage>
</organism>
<evidence type="ECO:0000256" key="5">
    <source>
        <dbReference type="ARBA" id="ARBA00022723"/>
    </source>
</evidence>
<proteinExistence type="inferred from homology"/>
<keyword evidence="8" id="KW-0464">Manganese</keyword>
<sequence length="814" mass="91886">MAPYAFVTLLTSDSYLPGALVTAQSLKEIEKFSHVNFDLVCLITVEKLKVESVKALRKVFDAVISVDEIRSSHCYEELNLLGRQDLESSVTKIHVWRLVQYQKVIYLDADTLPLKPLSHLFNLDHPFSACPDIGWPDCFNSGLMVLKPSNEVFESIYKKFLSSGSWDGGDQGLLNDFFAEDSGPASSSNELKQNNSWNRLSFIYNVTPSAYYTYAPAYKRHSDKISMVHFIGSEKPWHLAKRRSYGNSRFEAFPPALNSVDYESLVDKWFYIYEGAYGPLESSLRSGETLQDFKFPKYASQWDQSHTSFYHPPTLDELKEVFTKKAGDHVLQFNQLRSTDGEAAYITMLLPEGLRILLERKGGFKDTSAEEITKKSMSHHSLYENVSELPQKPSSNDRNSPSNLCNPSHEFDLPKPISDNIYQSVPSPNEAAVADVDLNLVDMNSAADRNQEIYQESHFTSETQVWDASRSEPPSQGFQMNQPFNYQFESAWNKPAGDESQGFFRPPSTDQPIGFIPPITHQDYSRFSSHSPRPEAVKPIFPWESDSRTQAGRVFPSEGSHHGTQTRRQDKSDQCTTHSVQPGNLSQIYKNAWDEHPKIRNWIPKLNAGSGNSRDSMKAAGWHQFDHTAASLAKTPALELKKFIPDDLYDEANIEAQSNERDAINQSQSLLINDSTLNSTYRARRDSENSSRDADEEDEGEDDDLGSDGGIIEQSDEANESVSEKVGHFAESVGNNLISENSNNIQRKGDERTRMISRLPTMRSIIIGVPVHVKNLGHEGSALKDLDGRYENYNDLSIENERKNSSICQTNIKK</sequence>
<accession>A0AAV0AMX3</accession>
<evidence type="ECO:0000256" key="12">
    <source>
        <dbReference type="ARBA" id="ARBA00052293"/>
    </source>
</evidence>
<dbReference type="Gene3D" id="3.90.550.10">
    <property type="entry name" value="Spore Coat Polysaccharide Biosynthesis Protein SpsA, Chain A"/>
    <property type="match status" value="1"/>
</dbReference>
<dbReference type="InterPro" id="IPR002495">
    <property type="entry name" value="Glyco_trans_8"/>
</dbReference>
<feature type="region of interest" description="Disordered" evidence="14">
    <location>
        <begin position="388"/>
        <end position="419"/>
    </location>
</feature>
<dbReference type="CDD" id="cd02537">
    <property type="entry name" value="GT8_Glycogenin"/>
    <property type="match status" value="1"/>
</dbReference>
<evidence type="ECO:0000256" key="2">
    <source>
        <dbReference type="ARBA" id="ARBA00004496"/>
    </source>
</evidence>
<evidence type="ECO:0000313" key="16">
    <source>
        <dbReference type="Proteomes" id="UP001153365"/>
    </source>
</evidence>
<keyword evidence="4" id="KW-0808">Transferase</keyword>
<evidence type="ECO:0000256" key="10">
    <source>
        <dbReference type="ARBA" id="ARBA00038934"/>
    </source>
</evidence>
<dbReference type="EMBL" id="CALTRL010000632">
    <property type="protein sequence ID" value="CAH7668978.1"/>
    <property type="molecule type" value="Genomic_DNA"/>
</dbReference>
<feature type="region of interest" description="Disordered" evidence="14">
    <location>
        <begin position="681"/>
        <end position="725"/>
    </location>
</feature>
<dbReference type="InterPro" id="IPR029044">
    <property type="entry name" value="Nucleotide-diphossugar_trans"/>
</dbReference>
<reference evidence="15" key="1">
    <citation type="submission" date="2022-06" db="EMBL/GenBank/DDBJ databases">
        <authorList>
            <consortium name="SYNGENTA / RWTH Aachen University"/>
        </authorList>
    </citation>
    <scope>NUCLEOTIDE SEQUENCE</scope>
</reference>
<evidence type="ECO:0000256" key="7">
    <source>
        <dbReference type="ARBA" id="ARBA00023180"/>
    </source>
</evidence>
<evidence type="ECO:0000256" key="1">
    <source>
        <dbReference type="ARBA" id="ARBA00001936"/>
    </source>
</evidence>
<gene>
    <name evidence="15" type="ORF">PPACK8108_LOCUS3536</name>
</gene>
<comment type="cofactor">
    <cofactor evidence="1">
        <name>Mn(2+)</name>
        <dbReference type="ChEBI" id="CHEBI:29035"/>
    </cofactor>
</comment>
<evidence type="ECO:0000256" key="4">
    <source>
        <dbReference type="ARBA" id="ARBA00022679"/>
    </source>
</evidence>
<name>A0AAV0AMX3_PHAPC</name>
<dbReference type="InterPro" id="IPR050587">
    <property type="entry name" value="GNT1/Glycosyltrans_8"/>
</dbReference>
<dbReference type="Pfam" id="PF01501">
    <property type="entry name" value="Glyco_transf_8"/>
    <property type="match status" value="1"/>
</dbReference>
<dbReference type="AlphaFoldDB" id="A0AAV0AMX3"/>
<feature type="region of interest" description="Disordered" evidence="14">
    <location>
        <begin position="550"/>
        <end position="582"/>
    </location>
</feature>
<comment type="catalytic activity">
    <reaction evidence="11">
        <text>[1,4-alpha-D-glucosyl](n)-L-tyrosyl-[glycogenin] + UDP-alpha-D-glucose = [1,4-alpha-D-glucosyl](n+1)-L-tyrosyl-[glycogenin] + UDP + H(+)</text>
        <dbReference type="Rhea" id="RHEA:56560"/>
        <dbReference type="Rhea" id="RHEA-COMP:14606"/>
        <dbReference type="Rhea" id="RHEA-COMP:14607"/>
        <dbReference type="ChEBI" id="CHEBI:15378"/>
        <dbReference type="ChEBI" id="CHEBI:58223"/>
        <dbReference type="ChEBI" id="CHEBI:58885"/>
        <dbReference type="ChEBI" id="CHEBI:140574"/>
        <dbReference type="EC" id="2.4.1.186"/>
    </reaction>
</comment>
<dbReference type="GO" id="GO:0005978">
    <property type="term" value="P:glycogen biosynthetic process"/>
    <property type="evidence" value="ECO:0007669"/>
    <property type="project" value="UniProtKB-KW"/>
</dbReference>
<evidence type="ECO:0000256" key="14">
    <source>
        <dbReference type="SAM" id="MobiDB-lite"/>
    </source>
</evidence>
<evidence type="ECO:0000256" key="6">
    <source>
        <dbReference type="ARBA" id="ARBA00023056"/>
    </source>
</evidence>
<evidence type="ECO:0000256" key="11">
    <source>
        <dbReference type="ARBA" id="ARBA00050886"/>
    </source>
</evidence>
<keyword evidence="6" id="KW-0320">Glycogen biosynthesis</keyword>
<feature type="compositionally biased region" description="Basic and acidic residues" evidence="14">
    <location>
        <begin position="683"/>
        <end position="693"/>
    </location>
</feature>
<evidence type="ECO:0000256" key="13">
    <source>
        <dbReference type="ARBA" id="ARBA00057883"/>
    </source>
</evidence>
<dbReference type="EC" id="2.4.1.186" evidence="10"/>
<keyword evidence="3" id="KW-0963">Cytoplasm</keyword>
<feature type="compositionally biased region" description="Acidic residues" evidence="14">
    <location>
        <begin position="694"/>
        <end position="706"/>
    </location>
</feature>
<protein>
    <recommendedName>
        <fullName evidence="10">glycogenin glucosyltransferase</fullName>
        <ecNumber evidence="10">2.4.1.186</ecNumber>
    </recommendedName>
</protein>